<gene>
    <name evidence="3" type="ORF">PCOR1329_LOCUS67522</name>
</gene>
<organism evidence="3 4">
    <name type="scientific">Prorocentrum cordatum</name>
    <dbReference type="NCBI Taxonomy" id="2364126"/>
    <lineage>
        <taxon>Eukaryota</taxon>
        <taxon>Sar</taxon>
        <taxon>Alveolata</taxon>
        <taxon>Dinophyceae</taxon>
        <taxon>Prorocentrales</taxon>
        <taxon>Prorocentraceae</taxon>
        <taxon>Prorocentrum</taxon>
    </lineage>
</organism>
<evidence type="ECO:0000256" key="1">
    <source>
        <dbReference type="PROSITE-ProRule" id="PRU00781"/>
    </source>
</evidence>
<protein>
    <recommendedName>
        <fullName evidence="2">PIPK domain-containing protein</fullName>
    </recommendedName>
</protein>
<evidence type="ECO:0000313" key="3">
    <source>
        <dbReference type="EMBL" id="CAK0886097.1"/>
    </source>
</evidence>
<name>A0ABN9WI04_9DINO</name>
<dbReference type="EMBL" id="CAUYUJ010018755">
    <property type="protein sequence ID" value="CAK0886097.1"/>
    <property type="molecule type" value="Genomic_DNA"/>
</dbReference>
<comment type="caution">
    <text evidence="3">The sequence shown here is derived from an EMBL/GenBank/DDBJ whole genome shotgun (WGS) entry which is preliminary data.</text>
</comment>
<feature type="non-terminal residue" evidence="3">
    <location>
        <position position="411"/>
    </location>
</feature>
<keyword evidence="1" id="KW-0808">Transferase</keyword>
<keyword evidence="1" id="KW-0067">ATP-binding</keyword>
<dbReference type="InterPro" id="IPR027484">
    <property type="entry name" value="PInositol-4-P-5-kinase_N"/>
</dbReference>
<feature type="domain" description="PIPK" evidence="2">
    <location>
        <begin position="221"/>
        <end position="411"/>
    </location>
</feature>
<dbReference type="Gene3D" id="3.30.800.10">
    <property type="entry name" value="Phosphatidylinositol Phosphate Kinase II Beta"/>
    <property type="match status" value="1"/>
</dbReference>
<keyword evidence="1" id="KW-0547">Nucleotide-binding</keyword>
<dbReference type="InterPro" id="IPR023610">
    <property type="entry name" value="PInositol-4/5-P-5/4-kinase"/>
</dbReference>
<sequence length="411" mass="45477">PSSGLWRGAVAGARSRRRAAEAAPAASPSLGWWMGACPCGGAQAVGPTCSRRPGVELTRWPRATDRWKRMVPSRLVEESLFLDGKILADFATYLQREQKLPLAGQLWLLAAARFGPNPTERDAQAADQLARELEGPWATYLQAPEGFCSFGDVQARMVPRGATAESKIHRVTSANSSVPEYPVVSCGQIVNQDNLMYEFAVSAMMGIRVAVECQSIFDSAFVSATGAKTAADVDAWWRAALPDLGLVECLQHACVAYEVPPEGTAYSAPTRALTHGRLADPFVIEDYCPQLFAQVRRLSGISNEQVFRSICRPDVELVEFKTNSRSGEFFFFSHDGRFLLKTITRREAEVLIRMLPDMIRRFEEAPHSLLCRYLGLYHIKQADEEFDLLFAVMASVTQNARPVHLAYDLKG</sequence>
<evidence type="ECO:0000313" key="4">
    <source>
        <dbReference type="Proteomes" id="UP001189429"/>
    </source>
</evidence>
<dbReference type="Pfam" id="PF01504">
    <property type="entry name" value="PIP5K"/>
    <property type="match status" value="1"/>
</dbReference>
<dbReference type="PANTHER" id="PTHR23086:SF8">
    <property type="entry name" value="PHOSPHATIDYLINOSITOL 5-PHOSPHATE 4-KINASE, ISOFORM A"/>
    <property type="match status" value="1"/>
</dbReference>
<keyword evidence="4" id="KW-1185">Reference proteome</keyword>
<accession>A0ABN9WI04</accession>
<proteinExistence type="predicted"/>
<keyword evidence="1" id="KW-0418">Kinase</keyword>
<dbReference type="PROSITE" id="PS51455">
    <property type="entry name" value="PIPK"/>
    <property type="match status" value="1"/>
</dbReference>
<feature type="non-terminal residue" evidence="3">
    <location>
        <position position="1"/>
    </location>
</feature>
<dbReference type="CDD" id="cd00139">
    <property type="entry name" value="PIPKc"/>
    <property type="match status" value="1"/>
</dbReference>
<dbReference type="InterPro" id="IPR002498">
    <property type="entry name" value="PInositol-4-P-4/5-kinase_core"/>
</dbReference>
<dbReference type="Proteomes" id="UP001189429">
    <property type="component" value="Unassembled WGS sequence"/>
</dbReference>
<evidence type="ECO:0000259" key="2">
    <source>
        <dbReference type="PROSITE" id="PS51455"/>
    </source>
</evidence>
<dbReference type="SUPFAM" id="SSF56104">
    <property type="entry name" value="SAICAR synthase-like"/>
    <property type="match status" value="1"/>
</dbReference>
<dbReference type="PANTHER" id="PTHR23086">
    <property type="entry name" value="PHOSPHATIDYLINOSITOL-4-PHOSPHATE 5-KINASE"/>
    <property type="match status" value="1"/>
</dbReference>
<reference evidence="3" key="1">
    <citation type="submission" date="2023-10" db="EMBL/GenBank/DDBJ databases">
        <authorList>
            <person name="Chen Y."/>
            <person name="Shah S."/>
            <person name="Dougan E. K."/>
            <person name="Thang M."/>
            <person name="Chan C."/>
        </authorList>
    </citation>
    <scope>NUCLEOTIDE SEQUENCE [LARGE SCALE GENOMIC DNA]</scope>
</reference>